<organism evidence="7 8">
    <name type="scientific">Lyophyllum shimeji</name>
    <name type="common">Hon-shimeji</name>
    <name type="synonym">Tricholoma shimeji</name>
    <dbReference type="NCBI Taxonomy" id="47721"/>
    <lineage>
        <taxon>Eukaryota</taxon>
        <taxon>Fungi</taxon>
        <taxon>Dikarya</taxon>
        <taxon>Basidiomycota</taxon>
        <taxon>Agaricomycotina</taxon>
        <taxon>Agaricomycetes</taxon>
        <taxon>Agaricomycetidae</taxon>
        <taxon>Agaricales</taxon>
        <taxon>Tricholomatineae</taxon>
        <taxon>Lyophyllaceae</taxon>
        <taxon>Lyophyllum</taxon>
    </lineage>
</organism>
<evidence type="ECO:0000256" key="1">
    <source>
        <dbReference type="ARBA" id="ARBA00004141"/>
    </source>
</evidence>
<sequence length="427" mass="46765">MDSSPSPSRPASVSSRAGSAYSHAASTRHMLSDSNSGPLDPPVVPFAGNTGSPKASGDNVSLTVNYLPSKFSSTLLAPGGSSIRKRTGWKNGLDPIVPKRGGGVEAFRSGEARMPGTGDDDYDGVQGGWFGGKNGATAAPRRLRWNRFKWILFFANLLLTCYSLVSLIFCLLTWFNVWTHADTVRVGNRAELVVSTVAASFGVFTAVVGWAGILLNNRSFLAVYTFFLWITFAFLVVPGYISYRRQAFNLEGKINSQWSRDLGADGRARIQNQLRCCGYFSPFVEATVTQTCYARSVLPGCKVPYTDFERLVLKRWFTVSFSIVPFHLFVIFAGLLCSNHVTYRFGKGMMPKAYRLSLNSMAVIMDNYANQLAEQYGTDVASEILAKSRSNLNLAAMQPMSPYDSTKHPAYHAKYDSVGSRAPEGAS</sequence>
<dbReference type="Pfam" id="PF00335">
    <property type="entry name" value="Tetraspanin"/>
    <property type="match status" value="1"/>
</dbReference>
<evidence type="ECO:0000256" key="4">
    <source>
        <dbReference type="ARBA" id="ARBA00023136"/>
    </source>
</evidence>
<keyword evidence="8" id="KW-1185">Reference proteome</keyword>
<comment type="subcellular location">
    <subcellularLocation>
        <location evidence="1">Membrane</location>
        <topology evidence="1">Multi-pass membrane protein</topology>
    </subcellularLocation>
</comment>
<feature type="transmembrane region" description="Helical" evidence="6">
    <location>
        <begin position="316"/>
        <end position="337"/>
    </location>
</feature>
<evidence type="ECO:0000256" key="5">
    <source>
        <dbReference type="SAM" id="MobiDB-lite"/>
    </source>
</evidence>
<evidence type="ECO:0000313" key="7">
    <source>
        <dbReference type="EMBL" id="GLB43775.1"/>
    </source>
</evidence>
<reference evidence="7" key="1">
    <citation type="submission" date="2022-07" db="EMBL/GenBank/DDBJ databases">
        <title>The genome of Lyophyllum shimeji provides insight into the initial evolution of ectomycorrhizal fungal genome.</title>
        <authorList>
            <person name="Kobayashi Y."/>
            <person name="Shibata T."/>
            <person name="Hirakawa H."/>
            <person name="Shigenobu S."/>
            <person name="Nishiyama T."/>
            <person name="Yamada A."/>
            <person name="Hasebe M."/>
            <person name="Kawaguchi M."/>
        </authorList>
    </citation>
    <scope>NUCLEOTIDE SEQUENCE</scope>
    <source>
        <strain evidence="7">AT787</strain>
    </source>
</reference>
<feature type="transmembrane region" description="Helical" evidence="6">
    <location>
        <begin position="221"/>
        <end position="241"/>
    </location>
</feature>
<evidence type="ECO:0000313" key="8">
    <source>
        <dbReference type="Proteomes" id="UP001063166"/>
    </source>
</evidence>
<dbReference type="GO" id="GO:0016020">
    <property type="term" value="C:membrane"/>
    <property type="evidence" value="ECO:0007669"/>
    <property type="project" value="UniProtKB-SubCell"/>
</dbReference>
<feature type="transmembrane region" description="Helical" evidence="6">
    <location>
        <begin position="150"/>
        <end position="174"/>
    </location>
</feature>
<keyword evidence="3 6" id="KW-1133">Transmembrane helix</keyword>
<feature type="region of interest" description="Disordered" evidence="5">
    <location>
        <begin position="1"/>
        <end position="57"/>
    </location>
</feature>
<feature type="compositionally biased region" description="Low complexity" evidence="5">
    <location>
        <begin position="1"/>
        <end position="20"/>
    </location>
</feature>
<evidence type="ECO:0000256" key="3">
    <source>
        <dbReference type="ARBA" id="ARBA00022989"/>
    </source>
</evidence>
<proteinExistence type="predicted"/>
<evidence type="ECO:0000256" key="6">
    <source>
        <dbReference type="SAM" id="Phobius"/>
    </source>
</evidence>
<dbReference type="EMBL" id="BRPK01000014">
    <property type="protein sequence ID" value="GLB43775.1"/>
    <property type="molecule type" value="Genomic_DNA"/>
</dbReference>
<accession>A0A9P3PXE5</accession>
<evidence type="ECO:0000256" key="2">
    <source>
        <dbReference type="ARBA" id="ARBA00022692"/>
    </source>
</evidence>
<dbReference type="OrthoDB" id="2156690at2759"/>
<keyword evidence="4 6" id="KW-0472">Membrane</keyword>
<comment type="caution">
    <text evidence="7">The sequence shown here is derived from an EMBL/GenBank/DDBJ whole genome shotgun (WGS) entry which is preliminary data.</text>
</comment>
<dbReference type="InterPro" id="IPR018499">
    <property type="entry name" value="Tetraspanin/Peripherin"/>
</dbReference>
<feature type="transmembrane region" description="Helical" evidence="6">
    <location>
        <begin position="194"/>
        <end position="214"/>
    </location>
</feature>
<keyword evidence="2 6" id="KW-0812">Transmembrane</keyword>
<dbReference type="Proteomes" id="UP001063166">
    <property type="component" value="Unassembled WGS sequence"/>
</dbReference>
<gene>
    <name evidence="7" type="ORF">LshimejAT787_1402870</name>
</gene>
<protein>
    <submittedName>
        <fullName evidence="7">Tetraspanin tsp2</fullName>
    </submittedName>
</protein>
<name>A0A9P3PXE5_LYOSH</name>
<dbReference type="AlphaFoldDB" id="A0A9P3PXE5"/>